<dbReference type="PANTHER" id="PTHR23028">
    <property type="entry name" value="ACETYLTRANSFERASE"/>
    <property type="match status" value="1"/>
</dbReference>
<feature type="transmembrane region" description="Helical" evidence="2">
    <location>
        <begin position="233"/>
        <end position="252"/>
    </location>
</feature>
<evidence type="ECO:0000256" key="1">
    <source>
        <dbReference type="SAM" id="MobiDB-lite"/>
    </source>
</evidence>
<dbReference type="Proteomes" id="UP000070188">
    <property type="component" value="Unassembled WGS sequence"/>
</dbReference>
<feature type="transmembrane region" description="Helical" evidence="2">
    <location>
        <begin position="57"/>
        <end position="74"/>
    </location>
</feature>
<feature type="domain" description="Acyltransferase 3" evidence="3">
    <location>
        <begin position="16"/>
        <end position="339"/>
    </location>
</feature>
<accession>A0A132MKU3</accession>
<keyword evidence="2" id="KW-1133">Transmembrane helix</keyword>
<keyword evidence="4" id="KW-0808">Transferase</keyword>
<keyword evidence="2" id="KW-0472">Membrane</keyword>
<organism evidence="4 5">
    <name type="scientific">Carbonactinospora thermoautotrophica</name>
    <dbReference type="NCBI Taxonomy" id="1469144"/>
    <lineage>
        <taxon>Bacteria</taxon>
        <taxon>Bacillati</taxon>
        <taxon>Actinomycetota</taxon>
        <taxon>Actinomycetes</taxon>
        <taxon>Kitasatosporales</taxon>
        <taxon>Carbonactinosporaceae</taxon>
        <taxon>Carbonactinospora</taxon>
    </lineage>
</organism>
<feature type="transmembrane region" description="Helical" evidence="2">
    <location>
        <begin position="200"/>
        <end position="221"/>
    </location>
</feature>
<feature type="transmembrane region" description="Helical" evidence="2">
    <location>
        <begin position="258"/>
        <end position="276"/>
    </location>
</feature>
<dbReference type="Pfam" id="PF01757">
    <property type="entry name" value="Acyl_transf_3"/>
    <property type="match status" value="1"/>
</dbReference>
<dbReference type="PANTHER" id="PTHR23028:SF53">
    <property type="entry name" value="ACYL_TRANSF_3 DOMAIN-CONTAINING PROTEIN"/>
    <property type="match status" value="1"/>
</dbReference>
<dbReference type="GO" id="GO:0009103">
    <property type="term" value="P:lipopolysaccharide biosynthetic process"/>
    <property type="evidence" value="ECO:0007669"/>
    <property type="project" value="TreeGrafter"/>
</dbReference>
<dbReference type="EMBL" id="LAXD01000001">
    <property type="protein sequence ID" value="KWW98446.1"/>
    <property type="molecule type" value="Genomic_DNA"/>
</dbReference>
<feature type="transmembrane region" description="Helical" evidence="2">
    <location>
        <begin position="176"/>
        <end position="194"/>
    </location>
</feature>
<feature type="transmembrane region" description="Helical" evidence="2">
    <location>
        <begin position="324"/>
        <end position="342"/>
    </location>
</feature>
<dbReference type="GO" id="GO:0016747">
    <property type="term" value="F:acyltransferase activity, transferring groups other than amino-acyl groups"/>
    <property type="evidence" value="ECO:0007669"/>
    <property type="project" value="InterPro"/>
</dbReference>
<gene>
    <name evidence="4" type="ORF">LI90_66</name>
</gene>
<feature type="region of interest" description="Disordered" evidence="1">
    <location>
        <begin position="365"/>
        <end position="389"/>
    </location>
</feature>
<feature type="compositionally biased region" description="Low complexity" evidence="1">
    <location>
        <begin position="365"/>
        <end position="383"/>
    </location>
</feature>
<dbReference type="PATRIC" id="fig|1469144.10.peg.135"/>
<evidence type="ECO:0000313" key="5">
    <source>
        <dbReference type="Proteomes" id="UP000070188"/>
    </source>
</evidence>
<dbReference type="InterPro" id="IPR002656">
    <property type="entry name" value="Acyl_transf_3_dom"/>
</dbReference>
<keyword evidence="5" id="KW-1185">Reference proteome</keyword>
<reference evidence="5" key="1">
    <citation type="submission" date="2015-04" db="EMBL/GenBank/DDBJ databases">
        <title>Physiological reanalysis, assessment of diazotrophy, and genome sequences of multiple isolates of Streptomyces thermoautotrophicus.</title>
        <authorList>
            <person name="MacKellar D.C."/>
            <person name="Lieber L."/>
            <person name="Norman J."/>
            <person name="Bolger A."/>
            <person name="Tobin C."/>
            <person name="Murray J.W."/>
            <person name="Chang R."/>
            <person name="Ford T."/>
            <person name="Nguyen P.Q."/>
            <person name="Woodward J."/>
            <person name="Permingeat H."/>
            <person name="Joshi N.S."/>
            <person name="Silver P.A."/>
            <person name="Usadel B."/>
            <person name="Rutherford A.W."/>
            <person name="Friesen M."/>
            <person name="Prell J."/>
        </authorList>
    </citation>
    <scope>NUCLEOTIDE SEQUENCE [LARGE SCALE GENOMIC DNA]</scope>
    <source>
        <strain evidence="5">H1</strain>
    </source>
</reference>
<dbReference type="STRING" id="1469144.LI90_66"/>
<feature type="transmembrane region" description="Helical" evidence="2">
    <location>
        <begin position="95"/>
        <end position="113"/>
    </location>
</feature>
<feature type="transmembrane region" description="Helical" evidence="2">
    <location>
        <begin position="288"/>
        <end position="304"/>
    </location>
</feature>
<dbReference type="AlphaFoldDB" id="A0A132MKU3"/>
<name>A0A132MKU3_9ACTN</name>
<proteinExistence type="predicted"/>
<keyword evidence="2" id="KW-0812">Transmembrane</keyword>
<feature type="transmembrane region" description="Helical" evidence="2">
    <location>
        <begin position="20"/>
        <end position="37"/>
    </location>
</feature>
<dbReference type="InterPro" id="IPR050879">
    <property type="entry name" value="Acyltransferase_3"/>
</dbReference>
<dbReference type="RefSeq" id="WP_066883176.1">
    <property type="nucleotide sequence ID" value="NZ_LAXD01000001.1"/>
</dbReference>
<comment type="caution">
    <text evidence="4">The sequence shown here is derived from an EMBL/GenBank/DDBJ whole genome shotgun (WGS) entry which is preliminary data.</text>
</comment>
<evidence type="ECO:0000259" key="3">
    <source>
        <dbReference type="Pfam" id="PF01757"/>
    </source>
</evidence>
<evidence type="ECO:0000256" key="2">
    <source>
        <dbReference type="SAM" id="Phobius"/>
    </source>
</evidence>
<dbReference type="GO" id="GO:0016020">
    <property type="term" value="C:membrane"/>
    <property type="evidence" value="ECO:0007669"/>
    <property type="project" value="TreeGrafter"/>
</dbReference>
<sequence>MTGDLVPEPTAGRLPSLTGMRWAAALLVFGLHAYSFLDLAVPHHRQVAKFLCDGGDLGVSFFFVLSGFVLAWSARPGDPARRFWRRRFARIYPSHLVALLFALGCLLVTDRLAQVSTERLLTGALLVQAWSRDPHTYLGINPVTWSLSCEATFYLCFPALYALLRRAGTERLRLAAVALVALVWLFPVLASVVAPGSEHWMVYVWPLTRLAEFVLGIVLALLVRAGAWRGPGLALATAGYVASYLTAAWLPAEFRDTSGTIVAVALLIPAGAMADLRGTRSFWRHPYLVRLGEVSFAFYLVHYMTIDTADVLLGRERAWPTPQAVAVAGALLLLSCVLAALLHRYVELPGVRLLSGSRRPAPVPRVIPAASGAPAAGTTRAPDAPAPRG</sequence>
<evidence type="ECO:0000313" key="4">
    <source>
        <dbReference type="EMBL" id="KWW98446.1"/>
    </source>
</evidence>
<protein>
    <submittedName>
        <fullName evidence="4">4''-mycarosyl isovaleryl-CoA transferase</fullName>
    </submittedName>
</protein>